<feature type="domain" description="BioF2-like acetyltransferase" evidence="1">
    <location>
        <begin position="173"/>
        <end position="317"/>
    </location>
</feature>
<evidence type="ECO:0000259" key="1">
    <source>
        <dbReference type="Pfam" id="PF13480"/>
    </source>
</evidence>
<gene>
    <name evidence="2" type="ORF">METZ01_LOCUS123507</name>
</gene>
<organism evidence="2">
    <name type="scientific">marine metagenome</name>
    <dbReference type="NCBI Taxonomy" id="408172"/>
    <lineage>
        <taxon>unclassified sequences</taxon>
        <taxon>metagenomes</taxon>
        <taxon>ecological metagenomes</taxon>
    </lineage>
</organism>
<dbReference type="InterPro" id="IPR016181">
    <property type="entry name" value="Acyl_CoA_acyltransferase"/>
</dbReference>
<dbReference type="InterPro" id="IPR038740">
    <property type="entry name" value="BioF2-like_GNAT_dom"/>
</dbReference>
<protein>
    <recommendedName>
        <fullName evidence="1">BioF2-like acetyltransferase domain-containing protein</fullName>
    </recommendedName>
</protein>
<proteinExistence type="predicted"/>
<accession>A0A381Y2D4</accession>
<dbReference type="EMBL" id="UINC01017098">
    <property type="protein sequence ID" value="SVA70653.1"/>
    <property type="molecule type" value="Genomic_DNA"/>
</dbReference>
<dbReference type="AlphaFoldDB" id="A0A381Y2D4"/>
<dbReference type="Gene3D" id="3.40.630.30">
    <property type="match status" value="1"/>
</dbReference>
<name>A0A381Y2D4_9ZZZZ</name>
<feature type="non-terminal residue" evidence="2">
    <location>
        <position position="1"/>
    </location>
</feature>
<reference evidence="2" key="1">
    <citation type="submission" date="2018-05" db="EMBL/GenBank/DDBJ databases">
        <authorList>
            <person name="Lanie J.A."/>
            <person name="Ng W.-L."/>
            <person name="Kazmierczak K.M."/>
            <person name="Andrzejewski T.M."/>
            <person name="Davidsen T.M."/>
            <person name="Wayne K.J."/>
            <person name="Tettelin H."/>
            <person name="Glass J.I."/>
            <person name="Rusch D."/>
            <person name="Podicherti R."/>
            <person name="Tsui H.-C.T."/>
            <person name="Winkler M.E."/>
        </authorList>
    </citation>
    <scope>NUCLEOTIDE SEQUENCE</scope>
</reference>
<dbReference type="Pfam" id="PF13480">
    <property type="entry name" value="Acetyltransf_6"/>
    <property type="match status" value="1"/>
</dbReference>
<sequence>VKIKIYQDFNEELKSHWKRLEEESYLTPFQSYSWLLNWYKTTGLPLHNIDLLIVCLFNKSSVDSILPLGVKTVGKIKKLEWLGGLHSDYMMPVVRKESEFIFNDFESTWLKILSLLPPFDVLHLTKQVPRLGDRENPFVNLGQSTFMMNSFQAIFDGGWEEYKQKKIRKNVLADSRRQRKRLSKLGKLEFIISNNKEDRKKFTEEMFLQKRRGYQEMGVLDVLQVPEHQNLYINVPTDLGYTGKIHCSVLLLGNKVIASHWGILSKNTFYYLMPAYERGEWSKYSPGKLLLENLMIWCCKNNIETFDFTGGDEAYKKIWSNDSFPLSEVMKSYTTKGHFYLSIYKFKSILSRIPLIGKLLKFFKLRPKK</sequence>
<dbReference type="SUPFAM" id="SSF55729">
    <property type="entry name" value="Acyl-CoA N-acyltransferases (Nat)"/>
    <property type="match status" value="1"/>
</dbReference>
<evidence type="ECO:0000313" key="2">
    <source>
        <dbReference type="EMBL" id="SVA70653.1"/>
    </source>
</evidence>